<organism evidence="2 3">
    <name type="scientific">Verticillium dahliae (strain VdLs.17 / ATCC MYA-4575 / FGSC 10137)</name>
    <name type="common">Verticillium wilt</name>
    <dbReference type="NCBI Taxonomy" id="498257"/>
    <lineage>
        <taxon>Eukaryota</taxon>
        <taxon>Fungi</taxon>
        <taxon>Dikarya</taxon>
        <taxon>Ascomycota</taxon>
        <taxon>Pezizomycotina</taxon>
        <taxon>Sordariomycetes</taxon>
        <taxon>Hypocreomycetidae</taxon>
        <taxon>Glomerellales</taxon>
        <taxon>Plectosphaerellaceae</taxon>
        <taxon>Verticillium</taxon>
    </lineage>
</organism>
<evidence type="ECO:0000313" key="2">
    <source>
        <dbReference type="EMBL" id="EGY23468.1"/>
    </source>
</evidence>
<dbReference type="GeneID" id="20706369"/>
<dbReference type="KEGG" id="vda:VDAG_04906"/>
<evidence type="ECO:0000259" key="1">
    <source>
        <dbReference type="Pfam" id="PF01814"/>
    </source>
</evidence>
<evidence type="ECO:0000313" key="3">
    <source>
        <dbReference type="Proteomes" id="UP000001611"/>
    </source>
</evidence>
<dbReference type="Proteomes" id="UP000001611">
    <property type="component" value="Chromosome 3"/>
</dbReference>
<dbReference type="OrthoDB" id="9983919at2759"/>
<dbReference type="Pfam" id="PF01814">
    <property type="entry name" value="Hemerythrin"/>
    <property type="match status" value="1"/>
</dbReference>
<dbReference type="HOGENOM" id="CLU_1526341_0_0_1"/>
<dbReference type="InterPro" id="IPR012312">
    <property type="entry name" value="Hemerythrin-like"/>
</dbReference>
<dbReference type="PANTHER" id="PTHR35585">
    <property type="entry name" value="HHE DOMAIN PROTEIN (AFU_ORTHOLOGUE AFUA_4G00730)"/>
    <property type="match status" value="1"/>
</dbReference>
<proteinExistence type="predicted"/>
<feature type="domain" description="Hemerythrin-like" evidence="1">
    <location>
        <begin position="4"/>
        <end position="118"/>
    </location>
</feature>
<name>G2X3C1_VERDV</name>
<dbReference type="AlphaFoldDB" id="G2X3C1"/>
<reference evidence="2 3" key="1">
    <citation type="submission" date="2008-03" db="EMBL/GenBank/DDBJ databases">
        <title>The Genome Sequence of Verticillium dahliae VdLs.17.</title>
        <authorList>
            <consortium name="The Broad Institute Genome Sequencing Platform"/>
            <person name="Ma L.-J.J."/>
            <person name="Klosterman S.J."/>
            <person name="Subbarao K."/>
            <person name="Dobinson K."/>
            <person name="Veronese P."/>
            <person name="Kang S."/>
            <person name="Gold S.E."/>
            <person name="Young S."/>
            <person name="Jaffe D."/>
            <person name="Gnerre S."/>
            <person name="Berlin A."/>
            <person name="Heiman D."/>
            <person name="Hepburn T."/>
            <person name="Sykes S."/>
            <person name="Alvarado L."/>
            <person name="Kodira C.D."/>
            <person name="Lander E."/>
            <person name="Galagan J."/>
            <person name="Nusbaum C."/>
            <person name="Birren B."/>
        </authorList>
    </citation>
    <scope>NUCLEOTIDE SEQUENCE [LARGE SCALE GENOMIC DNA]</scope>
    <source>
        <strain evidence="3">VdLs.17 / ATCC MYA-4575 / FGSC 10137</strain>
    </source>
</reference>
<keyword evidence="3" id="KW-1185">Reference proteome</keyword>
<gene>
    <name evidence="2" type="ORF">VDAG_04906</name>
</gene>
<dbReference type="OMA" id="IEQAYRY"/>
<dbReference type="InParanoid" id="G2X3C1"/>
<protein>
    <recommendedName>
        <fullName evidence="1">Hemerythrin-like domain-containing protein</fullName>
    </recommendedName>
</protein>
<accession>G2X3C1</accession>
<dbReference type="PANTHER" id="PTHR35585:SF1">
    <property type="entry name" value="HHE DOMAIN PROTEIN (AFU_ORTHOLOGUE AFUA_4G00730)"/>
    <property type="match status" value="1"/>
</dbReference>
<sequence length="176" mass="20287">MARLIQVVKDDHRRLIQLRQRILTSSQNDGLLKAQVVEELQQHISAESQILLPLISERLQDGSKRSENLRHTHEHIINKLHNIESSDCSVLSLRGHLNSLWMQISKHIQDTDHQDLPRVEESISTLDSETLADNYLRAKKAEAIRATARINLRTSLSCGAWRDSAWCCTDYRKLFC</sequence>
<dbReference type="RefSeq" id="XP_009652805.1">
    <property type="nucleotide sequence ID" value="XM_009654510.1"/>
</dbReference>
<dbReference type="EMBL" id="DS572702">
    <property type="protein sequence ID" value="EGY23468.1"/>
    <property type="molecule type" value="Genomic_DNA"/>
</dbReference>